<dbReference type="AlphaFoldDB" id="A0A418QUG1"/>
<name>A0A418QUG1_9BACT</name>
<dbReference type="RefSeq" id="WP_119656343.1">
    <property type="nucleotide sequence ID" value="NZ_JBHUOI010000041.1"/>
</dbReference>
<keyword evidence="2" id="KW-1185">Reference proteome</keyword>
<sequence length="136" mass="15605">MNIPPITPVKHPIISVKTPRATSTFTLLNPRRLAVTVLEPEQFFPIGELNCDFVFQAPEAPAEIYVELKGSNFPHALDQLAHTMRLLKSSLRPKHCFVVIRRSPSMDAKMQRLLLDFGRRNNCTIRTKTQHCEHYI</sequence>
<dbReference type="EMBL" id="QYCN01000020">
    <property type="protein sequence ID" value="RIY08763.1"/>
    <property type="molecule type" value="Genomic_DNA"/>
</dbReference>
<accession>A0A418QUG1</accession>
<dbReference type="OrthoDB" id="1049671at2"/>
<protein>
    <submittedName>
        <fullName evidence="1">Uncharacterized protein</fullName>
    </submittedName>
</protein>
<reference evidence="1 2" key="1">
    <citation type="submission" date="2019-01" db="EMBL/GenBank/DDBJ databases">
        <title>Hymenobacter humicola sp. nov., isolated from soils in Antarctica.</title>
        <authorList>
            <person name="Sedlacek I."/>
            <person name="Holochova P."/>
            <person name="Kralova S."/>
            <person name="Pantucek R."/>
            <person name="Stankova E."/>
            <person name="Vrbovska V."/>
            <person name="Kristofova L."/>
            <person name="Svec P."/>
            <person name="Busse H.-J."/>
        </authorList>
    </citation>
    <scope>NUCLEOTIDE SEQUENCE [LARGE SCALE GENOMIC DNA]</scope>
    <source>
        <strain evidence="1 2">CCM 8852</strain>
    </source>
</reference>
<proteinExistence type="predicted"/>
<evidence type="ECO:0000313" key="1">
    <source>
        <dbReference type="EMBL" id="RIY08763.1"/>
    </source>
</evidence>
<organism evidence="1 2">
    <name type="scientific">Hymenobacter rubripertinctus</name>
    <dbReference type="NCBI Taxonomy" id="2029981"/>
    <lineage>
        <taxon>Bacteria</taxon>
        <taxon>Pseudomonadati</taxon>
        <taxon>Bacteroidota</taxon>
        <taxon>Cytophagia</taxon>
        <taxon>Cytophagales</taxon>
        <taxon>Hymenobacteraceae</taxon>
        <taxon>Hymenobacter</taxon>
    </lineage>
</organism>
<comment type="caution">
    <text evidence="1">The sequence shown here is derived from an EMBL/GenBank/DDBJ whole genome shotgun (WGS) entry which is preliminary data.</text>
</comment>
<evidence type="ECO:0000313" key="2">
    <source>
        <dbReference type="Proteomes" id="UP000284250"/>
    </source>
</evidence>
<dbReference type="Proteomes" id="UP000284250">
    <property type="component" value="Unassembled WGS sequence"/>
</dbReference>
<gene>
    <name evidence="1" type="ORF">D0T11_13585</name>
</gene>